<dbReference type="EMBL" id="LR796581">
    <property type="protein sequence ID" value="CAB4153198.1"/>
    <property type="molecule type" value="Genomic_DNA"/>
</dbReference>
<accession>A0A6J5N3B0</accession>
<gene>
    <name evidence="1" type="ORF">UFOVP607_55</name>
</gene>
<name>A0A6J5N3B0_9CAUD</name>
<protein>
    <submittedName>
        <fullName evidence="1">Uncharacterized protein</fullName>
    </submittedName>
</protein>
<sequence>MTDYTFEEYPKWVYPVGIKEVYEAGEEPVLVQSAEEDATLVNVQAEPETKRRGRPAKAVEAE</sequence>
<reference evidence="1" key="1">
    <citation type="submission" date="2020-04" db="EMBL/GenBank/DDBJ databases">
        <authorList>
            <person name="Chiriac C."/>
            <person name="Salcher M."/>
            <person name="Ghai R."/>
            <person name="Kavagutti S V."/>
        </authorList>
    </citation>
    <scope>NUCLEOTIDE SEQUENCE</scope>
</reference>
<proteinExistence type="predicted"/>
<organism evidence="1">
    <name type="scientific">uncultured Caudovirales phage</name>
    <dbReference type="NCBI Taxonomy" id="2100421"/>
    <lineage>
        <taxon>Viruses</taxon>
        <taxon>Duplodnaviria</taxon>
        <taxon>Heunggongvirae</taxon>
        <taxon>Uroviricota</taxon>
        <taxon>Caudoviricetes</taxon>
        <taxon>Peduoviridae</taxon>
        <taxon>Maltschvirus</taxon>
        <taxon>Maltschvirus maltsch</taxon>
    </lineage>
</organism>
<evidence type="ECO:0000313" key="1">
    <source>
        <dbReference type="EMBL" id="CAB4153198.1"/>
    </source>
</evidence>